<evidence type="ECO:0000313" key="5">
    <source>
        <dbReference type="Proteomes" id="UP001589718"/>
    </source>
</evidence>
<feature type="region of interest" description="Disordered" evidence="1">
    <location>
        <begin position="1"/>
        <end position="29"/>
    </location>
</feature>
<name>A0ABV5PMV2_STRCM</name>
<gene>
    <name evidence="4" type="ORF">ACFFTU_29540</name>
</gene>
<evidence type="ECO:0000256" key="1">
    <source>
        <dbReference type="SAM" id="MobiDB-lite"/>
    </source>
</evidence>
<dbReference type="Proteomes" id="UP001589718">
    <property type="component" value="Unassembled WGS sequence"/>
</dbReference>
<reference evidence="4 5" key="1">
    <citation type="submission" date="2024-09" db="EMBL/GenBank/DDBJ databases">
        <authorList>
            <person name="Sun Q."/>
            <person name="Mori K."/>
        </authorList>
    </citation>
    <scope>NUCLEOTIDE SEQUENCE [LARGE SCALE GENOMIC DNA]</scope>
    <source>
        <strain evidence="4 5">JCM 4362</strain>
    </source>
</reference>
<comment type="caution">
    <text evidence="4">The sequence shown here is derived from an EMBL/GenBank/DDBJ whole genome shotgun (WGS) entry which is preliminary data.</text>
</comment>
<keyword evidence="2" id="KW-1133">Transmembrane helix</keyword>
<dbReference type="Pfam" id="PF10756">
    <property type="entry name" value="bPH_6"/>
    <property type="match status" value="1"/>
</dbReference>
<sequence>MTHAQDPQDPPYPSEAQGPQDPQDAVPAGDTRMELPLRGVVRAMPIAAVVVTVMWGYTVFAVVRGGNNAALSGALMSLLGLLLLFVTVTYCGYLVRPLTLGADRDGVSVRLPLLAERTIPWDDVLAVRVAGVRAGQFLIVEARASSAGALPYVSRPRAAYRRFSLMTGSAPRVKQGLCFETYVFAFALDDALRMLRAYAPPTLYVEDLRR</sequence>
<feature type="domain" description="Low molecular weight protein antigen 6 PH" evidence="3">
    <location>
        <begin position="99"/>
        <end position="131"/>
    </location>
</feature>
<organism evidence="4 5">
    <name type="scientific">Streptomyces cremeus</name>
    <dbReference type="NCBI Taxonomy" id="66881"/>
    <lineage>
        <taxon>Bacteria</taxon>
        <taxon>Bacillati</taxon>
        <taxon>Actinomycetota</taxon>
        <taxon>Actinomycetes</taxon>
        <taxon>Kitasatosporales</taxon>
        <taxon>Streptomycetaceae</taxon>
        <taxon>Streptomyces</taxon>
    </lineage>
</organism>
<evidence type="ECO:0000259" key="3">
    <source>
        <dbReference type="Pfam" id="PF10756"/>
    </source>
</evidence>
<keyword evidence="2" id="KW-0472">Membrane</keyword>
<feature type="transmembrane region" description="Helical" evidence="2">
    <location>
        <begin position="40"/>
        <end position="63"/>
    </location>
</feature>
<dbReference type="EMBL" id="JBHMCR010000019">
    <property type="protein sequence ID" value="MFB9524093.1"/>
    <property type="molecule type" value="Genomic_DNA"/>
</dbReference>
<keyword evidence="2" id="KW-0812">Transmembrane</keyword>
<protein>
    <submittedName>
        <fullName evidence="4">PH domain-containing protein</fullName>
    </submittedName>
</protein>
<proteinExistence type="predicted"/>
<accession>A0ABV5PMV2</accession>
<feature type="transmembrane region" description="Helical" evidence="2">
    <location>
        <begin position="69"/>
        <end position="95"/>
    </location>
</feature>
<dbReference type="RefSeq" id="WP_345218235.1">
    <property type="nucleotide sequence ID" value="NZ_BAAAXE010000001.1"/>
</dbReference>
<dbReference type="InterPro" id="IPR019692">
    <property type="entry name" value="CFP-6_PH"/>
</dbReference>
<evidence type="ECO:0000256" key="2">
    <source>
        <dbReference type="SAM" id="Phobius"/>
    </source>
</evidence>
<evidence type="ECO:0000313" key="4">
    <source>
        <dbReference type="EMBL" id="MFB9524093.1"/>
    </source>
</evidence>
<keyword evidence="5" id="KW-1185">Reference proteome</keyword>